<comment type="catalytic activity">
    <reaction evidence="15 16">
        <text>a ubiquinone + NADH + 5 H(+)(in) = a ubiquinol + NAD(+) + 4 H(+)(out)</text>
        <dbReference type="Rhea" id="RHEA:29091"/>
        <dbReference type="Rhea" id="RHEA-COMP:9565"/>
        <dbReference type="Rhea" id="RHEA-COMP:9566"/>
        <dbReference type="ChEBI" id="CHEBI:15378"/>
        <dbReference type="ChEBI" id="CHEBI:16389"/>
        <dbReference type="ChEBI" id="CHEBI:17976"/>
        <dbReference type="ChEBI" id="CHEBI:57540"/>
        <dbReference type="ChEBI" id="CHEBI:57945"/>
        <dbReference type="EC" id="7.1.1.2"/>
    </reaction>
</comment>
<evidence type="ECO:0000256" key="10">
    <source>
        <dbReference type="ARBA" id="ARBA00022989"/>
    </source>
</evidence>
<evidence type="ECO:0000256" key="11">
    <source>
        <dbReference type="ARBA" id="ARBA00023027"/>
    </source>
</evidence>
<reference evidence="21" key="1">
    <citation type="journal article" date="2020" name="J. Zoolog. Syst. Evol. Res.">
        <title>Phylogeny of African fruit bats (Chiroptera, Pteropodidae) based on complete mitochondrial genomes.</title>
        <authorList>
            <person name="Hassanin A."/>
            <person name="Bonillo C."/>
            <person name="Tshikung D."/>
            <person name="Pongombo Shongo C."/>
            <person name="Pourrut X."/>
            <person name="Kadjo B."/>
            <person name="Nakoune E."/>
            <person name="Tu V.T."/>
            <person name="Prie V."/>
            <person name="Goodman S.M."/>
        </authorList>
    </citation>
    <scope>NUCLEOTIDE SEQUENCE</scope>
    <source>
        <strain evidence="21">T2209</strain>
    </source>
</reference>
<evidence type="ECO:0000256" key="4">
    <source>
        <dbReference type="ARBA" id="ARBA00022448"/>
    </source>
</evidence>
<evidence type="ECO:0000256" key="5">
    <source>
        <dbReference type="ARBA" id="ARBA00022660"/>
    </source>
</evidence>
<evidence type="ECO:0000256" key="8">
    <source>
        <dbReference type="ARBA" id="ARBA00022967"/>
    </source>
</evidence>
<dbReference type="PRINTS" id="PR01434">
    <property type="entry name" value="NADHDHGNASE5"/>
</dbReference>
<feature type="transmembrane region" description="Helical" evidence="16">
    <location>
        <begin position="301"/>
        <end position="319"/>
    </location>
</feature>
<dbReference type="InterPro" id="IPR018393">
    <property type="entry name" value="NADHpl_OxRdtase_5_subgr"/>
</dbReference>
<comment type="function">
    <text evidence="16">Core subunit of the mitochondrial membrane respiratory chain NADH dehydrogenase (Complex I) which catalyzes electron transfer from NADH through the respiratory chain, using ubiquinone as an electron acceptor. Essential for the catalytic activity and assembly of complex I.</text>
</comment>
<dbReference type="InterPro" id="IPR001516">
    <property type="entry name" value="Proton_antipo_N"/>
</dbReference>
<geneLocation type="mitochondrion" evidence="21"/>
<evidence type="ECO:0000259" key="20">
    <source>
        <dbReference type="Pfam" id="PF06455"/>
    </source>
</evidence>
<dbReference type="GO" id="GO:0005743">
    <property type="term" value="C:mitochondrial inner membrane"/>
    <property type="evidence" value="ECO:0007669"/>
    <property type="project" value="UniProtKB-SubCell"/>
</dbReference>
<gene>
    <name evidence="21" type="primary">ND5</name>
</gene>
<evidence type="ECO:0000256" key="9">
    <source>
        <dbReference type="ARBA" id="ARBA00022982"/>
    </source>
</evidence>
<feature type="transmembrane region" description="Helical" evidence="16">
    <location>
        <begin position="454"/>
        <end position="472"/>
    </location>
</feature>
<dbReference type="InterPro" id="IPR010934">
    <property type="entry name" value="NADH_DH_su5_C"/>
</dbReference>
<evidence type="ECO:0000313" key="21">
    <source>
        <dbReference type="EMBL" id="QIP53094.1"/>
    </source>
</evidence>
<keyword evidence="4 16" id="KW-0813">Transport</keyword>
<comment type="subcellular location">
    <subcellularLocation>
        <location evidence="1">Mitochondrion inner membrane</location>
        <topology evidence="1">Multi-pass membrane protein</topology>
    </subcellularLocation>
</comment>
<feature type="transmembrane region" description="Helical" evidence="16">
    <location>
        <begin position="325"/>
        <end position="347"/>
    </location>
</feature>
<keyword evidence="11 16" id="KW-0520">NAD</keyword>
<dbReference type="InterPro" id="IPR001750">
    <property type="entry name" value="ND/Mrp_TM"/>
</dbReference>
<keyword evidence="13 16" id="KW-0496">Mitochondrion</keyword>
<keyword evidence="5" id="KW-0679">Respiratory chain</keyword>
<dbReference type="EC" id="7.1.1.2" evidence="2 16"/>
<evidence type="ECO:0000256" key="1">
    <source>
        <dbReference type="ARBA" id="ARBA00004448"/>
    </source>
</evidence>
<dbReference type="PANTHER" id="PTHR42829">
    <property type="entry name" value="NADH-UBIQUINONE OXIDOREDUCTASE CHAIN 5"/>
    <property type="match status" value="1"/>
</dbReference>
<dbReference type="InterPro" id="IPR003945">
    <property type="entry name" value="NU5C-like"/>
</dbReference>
<dbReference type="EMBL" id="MN816350">
    <property type="protein sequence ID" value="QIP53094.1"/>
    <property type="molecule type" value="Genomic_DNA"/>
</dbReference>
<evidence type="ECO:0000256" key="2">
    <source>
        <dbReference type="ARBA" id="ARBA00012944"/>
    </source>
</evidence>
<feature type="transmembrane region" description="Helical" evidence="16">
    <location>
        <begin position="117"/>
        <end position="134"/>
    </location>
</feature>
<evidence type="ECO:0000259" key="18">
    <source>
        <dbReference type="Pfam" id="PF00361"/>
    </source>
</evidence>
<evidence type="ECO:0000256" key="16">
    <source>
        <dbReference type="RuleBase" id="RU003404"/>
    </source>
</evidence>
<keyword evidence="14 16" id="KW-0472">Membrane</keyword>
<feature type="transmembrane region" description="Helical" evidence="16">
    <location>
        <begin position="368"/>
        <end position="386"/>
    </location>
</feature>
<feature type="transmembrane region" description="Helical" evidence="16">
    <location>
        <begin position="406"/>
        <end position="433"/>
    </location>
</feature>
<evidence type="ECO:0000256" key="13">
    <source>
        <dbReference type="ARBA" id="ARBA00023128"/>
    </source>
</evidence>
<feature type="transmembrane region" description="Helical" evidence="16">
    <location>
        <begin position="84"/>
        <end position="105"/>
    </location>
</feature>
<dbReference type="GO" id="GO:0008137">
    <property type="term" value="F:NADH dehydrogenase (ubiquinone) activity"/>
    <property type="evidence" value="ECO:0007669"/>
    <property type="project" value="UniProtKB-EC"/>
</dbReference>
<keyword evidence="17" id="KW-0732">Signal</keyword>
<feature type="transmembrane region" description="Helical" evidence="16">
    <location>
        <begin position="272"/>
        <end position="294"/>
    </location>
</feature>
<feature type="transmembrane region" description="Helical" evidence="16">
    <location>
        <begin position="211"/>
        <end position="233"/>
    </location>
</feature>
<evidence type="ECO:0000256" key="17">
    <source>
        <dbReference type="SAM" id="SignalP"/>
    </source>
</evidence>
<keyword evidence="8" id="KW-1278">Translocase</keyword>
<dbReference type="Pfam" id="PF00662">
    <property type="entry name" value="Proton_antipo_N"/>
    <property type="match status" value="1"/>
</dbReference>
<organism evidence="21">
    <name type="scientific">Rousettus aegyptiacus</name>
    <name type="common">Egyptian fruit bat</name>
    <name type="synonym">Pteropus aegyptiacus</name>
    <dbReference type="NCBI Taxonomy" id="9407"/>
    <lineage>
        <taxon>Eukaryota</taxon>
        <taxon>Metazoa</taxon>
        <taxon>Chordata</taxon>
        <taxon>Craniata</taxon>
        <taxon>Vertebrata</taxon>
        <taxon>Euteleostomi</taxon>
        <taxon>Mammalia</taxon>
        <taxon>Eutheria</taxon>
        <taxon>Laurasiatheria</taxon>
        <taxon>Chiroptera</taxon>
        <taxon>Yinpterochiroptera</taxon>
        <taxon>Pteropodoidea</taxon>
        <taxon>Pteropodidae</taxon>
        <taxon>Rousettinae</taxon>
        <taxon>Rousettus</taxon>
    </lineage>
</organism>
<feature type="signal peptide" evidence="17">
    <location>
        <begin position="1"/>
        <end position="21"/>
    </location>
</feature>
<dbReference type="Pfam" id="PF06455">
    <property type="entry name" value="NADH5_C"/>
    <property type="match status" value="1"/>
</dbReference>
<dbReference type="GO" id="GO:0015990">
    <property type="term" value="P:electron transport coupled proton transport"/>
    <property type="evidence" value="ECO:0007669"/>
    <property type="project" value="TreeGrafter"/>
</dbReference>
<dbReference type="GO" id="GO:0003954">
    <property type="term" value="F:NADH dehydrogenase activity"/>
    <property type="evidence" value="ECO:0007669"/>
    <property type="project" value="TreeGrafter"/>
</dbReference>
<feature type="transmembrane region" description="Helical" evidence="16">
    <location>
        <begin position="172"/>
        <end position="191"/>
    </location>
</feature>
<keyword evidence="7" id="KW-0999">Mitochondrion inner membrane</keyword>
<keyword evidence="6 16" id="KW-0812">Transmembrane</keyword>
<dbReference type="AlphaFoldDB" id="A0A6G9DVK4"/>
<accession>A0A6G9DVK4</accession>
<evidence type="ECO:0000256" key="14">
    <source>
        <dbReference type="ARBA" id="ARBA00023136"/>
    </source>
</evidence>
<feature type="domain" description="NADH dehydrogenase subunit 5 C-terminal" evidence="20">
    <location>
        <begin position="422"/>
        <end position="601"/>
    </location>
</feature>
<feature type="transmembrane region" description="Helical" evidence="16">
    <location>
        <begin position="484"/>
        <end position="502"/>
    </location>
</feature>
<dbReference type="PANTHER" id="PTHR42829:SF2">
    <property type="entry name" value="NADH-UBIQUINONE OXIDOREDUCTASE CHAIN 5"/>
    <property type="match status" value="1"/>
</dbReference>
<evidence type="ECO:0000256" key="15">
    <source>
        <dbReference type="ARBA" id="ARBA00049551"/>
    </source>
</evidence>
<keyword evidence="12 16" id="KW-0830">Ubiquinone</keyword>
<evidence type="ECO:0000256" key="7">
    <source>
        <dbReference type="ARBA" id="ARBA00022792"/>
    </source>
</evidence>
<sequence>MNLFTSSTLLSLLILTMPIMASNFNSYAKKSYPNYVKTMVSYSFLVSLIPTMMFIQSGQEMMISNWHWMTIQTLKLNLSFKLDYFSMIFMPVALFVTWSIMEFSMWYMHSDPNINRFFKYLLMFLITMMILVTANNLFQLFIGWEGVGIMSFLLIGWWYGRTDANTAALQAILYNRIGDVGFLMAMAWFLFNLNTWELQQIFTLNPTNTNLPLAGLLLAATGKSAQFGLHPWLPSAMEGPTPVSALLHSSTMVVAGIFLLIRFYPLTENNKTIQTMMLCLGAITTLFTAICALTQNDIKKIVAFSTSSQLGLMMVTVGINQPHLAFLHICTHAFFKAMLFLCSGSIIHSLNDEQDIRKMGGLYKSLPFTTTALITGSLALTGMPFLTGFYSKDLIIESINTSYTNAWALTITLIATSLTAVYSTRIIYFALLGQPRFPALILINENNPLLINPIKRLLIGSIFAGFFISNNITPTTIPQMTMPTYLKITAMLVTLLGFIVALELNMATQNLKLTPPSKYLKFSNLLGYFPTVMHRLQPLINLLASQKVASMLLDLTWLENALPKSISSFQMKTSTLISSQKGQIKLYFLSFLITLTLSLITLNIN</sequence>
<feature type="chain" id="PRO_5026031548" description="NADH-ubiquinone oxidoreductase chain 5" evidence="17">
    <location>
        <begin position="22"/>
        <end position="605"/>
    </location>
</feature>
<comment type="similarity">
    <text evidence="16">Belongs to the complex I subunit 5 family.</text>
</comment>
<proteinExistence type="inferred from homology"/>
<name>A0A6G9DVK4_ROUAE</name>
<feature type="domain" description="NADH:quinone oxidoreductase/Mrp antiporter transmembrane" evidence="18">
    <location>
        <begin position="134"/>
        <end position="418"/>
    </location>
</feature>
<feature type="transmembrane region" description="Helical" evidence="16">
    <location>
        <begin position="245"/>
        <end position="266"/>
    </location>
</feature>
<protein>
    <recommendedName>
        <fullName evidence="3 16">NADH-ubiquinone oxidoreductase chain 5</fullName>
        <ecNumber evidence="2 16">7.1.1.2</ecNumber>
    </recommendedName>
</protein>
<keyword evidence="10 16" id="KW-1133">Transmembrane helix</keyword>
<dbReference type="NCBIfam" id="TIGR01974">
    <property type="entry name" value="NDH_I_L"/>
    <property type="match status" value="1"/>
</dbReference>
<feature type="transmembrane region" description="Helical" evidence="16">
    <location>
        <begin position="586"/>
        <end position="604"/>
    </location>
</feature>
<dbReference type="GO" id="GO:0042773">
    <property type="term" value="P:ATP synthesis coupled electron transport"/>
    <property type="evidence" value="ECO:0007669"/>
    <property type="project" value="InterPro"/>
</dbReference>
<keyword evidence="9" id="KW-0249">Electron transport</keyword>
<feature type="domain" description="NADH-Ubiquinone oxidoreductase (complex I) chain 5 N-terminal" evidence="19">
    <location>
        <begin position="68"/>
        <end position="118"/>
    </location>
</feature>
<evidence type="ECO:0000256" key="12">
    <source>
        <dbReference type="ARBA" id="ARBA00023075"/>
    </source>
</evidence>
<evidence type="ECO:0000256" key="3">
    <source>
        <dbReference type="ARBA" id="ARBA00021096"/>
    </source>
</evidence>
<feature type="transmembrane region" description="Helical" evidence="16">
    <location>
        <begin position="140"/>
        <end position="160"/>
    </location>
</feature>
<evidence type="ECO:0000259" key="19">
    <source>
        <dbReference type="Pfam" id="PF00662"/>
    </source>
</evidence>
<dbReference type="Pfam" id="PF00361">
    <property type="entry name" value="Proton_antipo_M"/>
    <property type="match status" value="1"/>
</dbReference>
<evidence type="ECO:0000256" key="6">
    <source>
        <dbReference type="ARBA" id="ARBA00022692"/>
    </source>
</evidence>